<feature type="transmembrane region" description="Helical" evidence="6">
    <location>
        <begin position="263"/>
        <end position="283"/>
    </location>
</feature>
<keyword evidence="5 6" id="KW-0472">Membrane</keyword>
<dbReference type="Pfam" id="PF01490">
    <property type="entry name" value="Aa_trans"/>
    <property type="match status" value="1"/>
</dbReference>
<keyword evidence="3 6" id="KW-0812">Transmembrane</keyword>
<evidence type="ECO:0000256" key="3">
    <source>
        <dbReference type="ARBA" id="ARBA00022692"/>
    </source>
</evidence>
<organism evidence="8 9">
    <name type="scientific">Loxostege sticticalis</name>
    <name type="common">Beet webworm moth</name>
    <dbReference type="NCBI Taxonomy" id="481309"/>
    <lineage>
        <taxon>Eukaryota</taxon>
        <taxon>Metazoa</taxon>
        <taxon>Ecdysozoa</taxon>
        <taxon>Arthropoda</taxon>
        <taxon>Hexapoda</taxon>
        <taxon>Insecta</taxon>
        <taxon>Pterygota</taxon>
        <taxon>Neoptera</taxon>
        <taxon>Endopterygota</taxon>
        <taxon>Lepidoptera</taxon>
        <taxon>Glossata</taxon>
        <taxon>Ditrysia</taxon>
        <taxon>Pyraloidea</taxon>
        <taxon>Crambidae</taxon>
        <taxon>Pyraustinae</taxon>
        <taxon>Loxostege</taxon>
    </lineage>
</organism>
<feature type="domain" description="Amino acid transporter transmembrane" evidence="7">
    <location>
        <begin position="44"/>
        <end position="399"/>
    </location>
</feature>
<feature type="transmembrane region" description="Helical" evidence="6">
    <location>
        <begin position="189"/>
        <end position="211"/>
    </location>
</feature>
<gene>
    <name evidence="8" type="ORF">ABMA28_009263</name>
</gene>
<evidence type="ECO:0000256" key="5">
    <source>
        <dbReference type="ARBA" id="ARBA00023136"/>
    </source>
</evidence>
<keyword evidence="2" id="KW-0813">Transport</keyword>
<accession>A0ABD0SCQ5</accession>
<comment type="caution">
    <text evidence="8">The sequence shown here is derived from an EMBL/GenBank/DDBJ whole genome shotgun (WGS) entry which is preliminary data.</text>
</comment>
<feature type="transmembrane region" description="Helical" evidence="6">
    <location>
        <begin position="36"/>
        <end position="57"/>
    </location>
</feature>
<feature type="transmembrane region" description="Helical" evidence="6">
    <location>
        <begin position="303"/>
        <end position="326"/>
    </location>
</feature>
<sequence>MKLPRLSHVDEAGSSKKDTVVSRHDEYSVGQTTGGLSVLFAVLCIVDLFGVFPVVTLPKSIISCGIYGVPLVLSVFGLQLYTAVLLGRSWLLAQEITPCIREKSRFPYAAVAELAYGKQARRLVTVLIDATVFGAGIPNFILASQSLQLFWWKITGGEVGITYCVWMVLIALLLLPVMWLGSPKDMKPLALTSVLIVTTVAVSTWTCILLDEESPPSAGGLLEYQPSAQDFLIAYGIIAFQFDIHPLLLTIQVDMKDSRRINAAVVSAFAVTGLMFAVTTVLAANRYGARVENNILQGIPPSVALYVVALLVTLQLCLSSAVGNSALFQHIEDLLKIPKQFCVQRCLIRSSIIAFAVFLGESVPRFDLVMGLVGSTLTGPLMFIFPPLFFLKLCYMKSNIKELNSNNNSVNSQNVRNGGTQNGDCKQNGGSSFPLIFTNALETKYKTFSYNEIDSKDVDEYNIQWYDVVLAIIVMLMGMGATIVATYSSWSDTISYATFSPPCLVNATIAARSFLTVYQPT</sequence>
<evidence type="ECO:0000256" key="6">
    <source>
        <dbReference type="SAM" id="Phobius"/>
    </source>
</evidence>
<feature type="transmembrane region" description="Helical" evidence="6">
    <location>
        <begin position="160"/>
        <end position="182"/>
    </location>
</feature>
<dbReference type="Proteomes" id="UP001549921">
    <property type="component" value="Unassembled WGS sequence"/>
</dbReference>
<feature type="transmembrane region" description="Helical" evidence="6">
    <location>
        <begin position="231"/>
        <end position="251"/>
    </location>
</feature>
<feature type="transmembrane region" description="Helical" evidence="6">
    <location>
        <begin position="465"/>
        <end position="490"/>
    </location>
</feature>
<dbReference type="GO" id="GO:0016020">
    <property type="term" value="C:membrane"/>
    <property type="evidence" value="ECO:0007669"/>
    <property type="project" value="UniProtKB-SubCell"/>
</dbReference>
<evidence type="ECO:0000256" key="1">
    <source>
        <dbReference type="ARBA" id="ARBA00004370"/>
    </source>
</evidence>
<proteinExistence type="predicted"/>
<name>A0ABD0SCQ5_LOXSC</name>
<feature type="transmembrane region" description="Helical" evidence="6">
    <location>
        <begin position="369"/>
        <end position="391"/>
    </location>
</feature>
<feature type="transmembrane region" description="Helical" evidence="6">
    <location>
        <begin position="64"/>
        <end position="84"/>
    </location>
</feature>
<dbReference type="AlphaFoldDB" id="A0ABD0SCQ5"/>
<dbReference type="InterPro" id="IPR013057">
    <property type="entry name" value="AA_transpt_TM"/>
</dbReference>
<feature type="transmembrane region" description="Helical" evidence="6">
    <location>
        <begin position="346"/>
        <end position="363"/>
    </location>
</feature>
<dbReference type="EMBL" id="JBEDNZ010000023">
    <property type="protein sequence ID" value="KAL0811835.1"/>
    <property type="molecule type" value="Genomic_DNA"/>
</dbReference>
<evidence type="ECO:0000256" key="4">
    <source>
        <dbReference type="ARBA" id="ARBA00022989"/>
    </source>
</evidence>
<keyword evidence="4 6" id="KW-1133">Transmembrane helix</keyword>
<evidence type="ECO:0000313" key="9">
    <source>
        <dbReference type="Proteomes" id="UP001549921"/>
    </source>
</evidence>
<evidence type="ECO:0000259" key="7">
    <source>
        <dbReference type="Pfam" id="PF01490"/>
    </source>
</evidence>
<reference evidence="8 9" key="1">
    <citation type="submission" date="2024-06" db="EMBL/GenBank/DDBJ databases">
        <title>A chromosome-level genome assembly of beet webworm, Loxostege sticticalis.</title>
        <authorList>
            <person name="Zhang Y."/>
        </authorList>
    </citation>
    <scope>NUCLEOTIDE SEQUENCE [LARGE SCALE GENOMIC DNA]</scope>
    <source>
        <strain evidence="8">AQ028</strain>
        <tissue evidence="8">Male pupae</tissue>
    </source>
</reference>
<evidence type="ECO:0000256" key="2">
    <source>
        <dbReference type="ARBA" id="ARBA00022448"/>
    </source>
</evidence>
<evidence type="ECO:0000313" key="8">
    <source>
        <dbReference type="EMBL" id="KAL0811835.1"/>
    </source>
</evidence>
<comment type="subcellular location">
    <subcellularLocation>
        <location evidence="1">Membrane</location>
    </subcellularLocation>
</comment>
<dbReference type="PANTHER" id="PTHR48017">
    <property type="entry name" value="OS05G0424000 PROTEIN-RELATED"/>
    <property type="match status" value="1"/>
</dbReference>
<protein>
    <recommendedName>
        <fullName evidence="7">Amino acid transporter transmembrane domain-containing protein</fullName>
    </recommendedName>
</protein>